<evidence type="ECO:0000313" key="4">
    <source>
        <dbReference type="EMBL" id="KAF2238150.1"/>
    </source>
</evidence>
<evidence type="ECO:0000259" key="3">
    <source>
        <dbReference type="PROSITE" id="PS50048"/>
    </source>
</evidence>
<dbReference type="Pfam" id="PF11951">
    <property type="entry name" value="Fungal_trans_2"/>
    <property type="match status" value="1"/>
</dbReference>
<dbReference type="PROSITE" id="PS00463">
    <property type="entry name" value="ZN2_CY6_FUNGAL_1"/>
    <property type="match status" value="1"/>
</dbReference>
<feature type="domain" description="Zn(2)-C6 fungal-type" evidence="3">
    <location>
        <begin position="13"/>
        <end position="43"/>
    </location>
</feature>
<keyword evidence="5" id="KW-1185">Reference proteome</keyword>
<dbReference type="InterPro" id="IPR001138">
    <property type="entry name" value="Zn2Cys6_DnaBD"/>
</dbReference>
<dbReference type="Pfam" id="PF00172">
    <property type="entry name" value="Zn_clus"/>
    <property type="match status" value="1"/>
</dbReference>
<dbReference type="OrthoDB" id="5386330at2759"/>
<name>A0A6A6HL04_VIRVR</name>
<dbReference type="PANTHER" id="PTHR47784">
    <property type="entry name" value="STEROL UPTAKE CONTROL PROTEIN 2"/>
    <property type="match status" value="1"/>
</dbReference>
<proteinExistence type="predicted"/>
<accession>A0A6A6HL04</accession>
<keyword evidence="2" id="KW-0812">Transmembrane</keyword>
<dbReference type="InterPro" id="IPR036864">
    <property type="entry name" value="Zn2-C6_fun-type_DNA-bd_sf"/>
</dbReference>
<gene>
    <name evidence="4" type="ORF">EV356DRAFT_508810</name>
</gene>
<dbReference type="AlphaFoldDB" id="A0A6A6HL04"/>
<dbReference type="InterPro" id="IPR021858">
    <property type="entry name" value="Fun_TF"/>
</dbReference>
<dbReference type="PANTHER" id="PTHR47784:SF5">
    <property type="entry name" value="STEROL UPTAKE CONTROL PROTEIN 2"/>
    <property type="match status" value="1"/>
</dbReference>
<dbReference type="PROSITE" id="PS50048">
    <property type="entry name" value="ZN2_CY6_FUNGAL_2"/>
    <property type="match status" value="1"/>
</dbReference>
<keyword evidence="2" id="KW-0472">Membrane</keyword>
<evidence type="ECO:0000256" key="1">
    <source>
        <dbReference type="ARBA" id="ARBA00023242"/>
    </source>
</evidence>
<protein>
    <recommendedName>
        <fullName evidence="3">Zn(2)-C6 fungal-type domain-containing protein</fullName>
    </recommendedName>
</protein>
<dbReference type="SUPFAM" id="SSF57701">
    <property type="entry name" value="Zn2/Cys6 DNA-binding domain"/>
    <property type="match status" value="1"/>
</dbReference>
<keyword evidence="1" id="KW-0539">Nucleus</keyword>
<dbReference type="Proteomes" id="UP000800092">
    <property type="component" value="Unassembled WGS sequence"/>
</dbReference>
<dbReference type="Gene3D" id="4.10.240.10">
    <property type="entry name" value="Zn(2)-C6 fungal-type DNA-binding domain"/>
    <property type="match status" value="1"/>
</dbReference>
<evidence type="ECO:0000313" key="5">
    <source>
        <dbReference type="Proteomes" id="UP000800092"/>
    </source>
</evidence>
<keyword evidence="2" id="KW-1133">Transmembrane helix</keyword>
<reference evidence="4" key="1">
    <citation type="journal article" date="2020" name="Stud. Mycol.">
        <title>101 Dothideomycetes genomes: a test case for predicting lifestyles and emergence of pathogens.</title>
        <authorList>
            <person name="Haridas S."/>
            <person name="Albert R."/>
            <person name="Binder M."/>
            <person name="Bloem J."/>
            <person name="Labutti K."/>
            <person name="Salamov A."/>
            <person name="Andreopoulos B."/>
            <person name="Baker S."/>
            <person name="Barry K."/>
            <person name="Bills G."/>
            <person name="Bluhm B."/>
            <person name="Cannon C."/>
            <person name="Castanera R."/>
            <person name="Culley D."/>
            <person name="Daum C."/>
            <person name="Ezra D."/>
            <person name="Gonzalez J."/>
            <person name="Henrissat B."/>
            <person name="Kuo A."/>
            <person name="Liang C."/>
            <person name="Lipzen A."/>
            <person name="Lutzoni F."/>
            <person name="Magnuson J."/>
            <person name="Mondo S."/>
            <person name="Nolan M."/>
            <person name="Ohm R."/>
            <person name="Pangilinan J."/>
            <person name="Park H.-J."/>
            <person name="Ramirez L."/>
            <person name="Alfaro M."/>
            <person name="Sun H."/>
            <person name="Tritt A."/>
            <person name="Yoshinaga Y."/>
            <person name="Zwiers L.-H."/>
            <person name="Turgeon B."/>
            <person name="Goodwin S."/>
            <person name="Spatafora J."/>
            <person name="Crous P."/>
            <person name="Grigoriev I."/>
        </authorList>
    </citation>
    <scope>NUCLEOTIDE SEQUENCE</scope>
    <source>
        <strain evidence="4">Tuck. ex Michener</strain>
    </source>
</reference>
<dbReference type="InterPro" id="IPR053157">
    <property type="entry name" value="Sterol_Uptake_Regulator"/>
</dbReference>
<feature type="transmembrane region" description="Helical" evidence="2">
    <location>
        <begin position="197"/>
        <end position="216"/>
    </location>
</feature>
<organism evidence="4 5">
    <name type="scientific">Viridothelium virens</name>
    <name type="common">Speckled blister lichen</name>
    <name type="synonym">Trypethelium virens</name>
    <dbReference type="NCBI Taxonomy" id="1048519"/>
    <lineage>
        <taxon>Eukaryota</taxon>
        <taxon>Fungi</taxon>
        <taxon>Dikarya</taxon>
        <taxon>Ascomycota</taxon>
        <taxon>Pezizomycotina</taxon>
        <taxon>Dothideomycetes</taxon>
        <taxon>Dothideomycetes incertae sedis</taxon>
        <taxon>Trypetheliales</taxon>
        <taxon>Trypetheliaceae</taxon>
        <taxon>Viridothelium</taxon>
    </lineage>
</organism>
<evidence type="ECO:0000256" key="2">
    <source>
        <dbReference type="SAM" id="Phobius"/>
    </source>
</evidence>
<dbReference type="CDD" id="cd00067">
    <property type="entry name" value="GAL4"/>
    <property type="match status" value="1"/>
</dbReference>
<dbReference type="GO" id="GO:0001228">
    <property type="term" value="F:DNA-binding transcription activator activity, RNA polymerase II-specific"/>
    <property type="evidence" value="ECO:0007669"/>
    <property type="project" value="TreeGrafter"/>
</dbReference>
<dbReference type="EMBL" id="ML991777">
    <property type="protein sequence ID" value="KAF2238150.1"/>
    <property type="molecule type" value="Genomic_DNA"/>
</dbReference>
<dbReference type="SMART" id="SM00066">
    <property type="entry name" value="GAL4"/>
    <property type="match status" value="1"/>
</dbReference>
<dbReference type="GO" id="GO:0008270">
    <property type="term" value="F:zinc ion binding"/>
    <property type="evidence" value="ECO:0007669"/>
    <property type="project" value="InterPro"/>
</dbReference>
<sequence>MTTKRPHRKTRNGCKFCKERRIKCDEGKPSCERCRQKGILCSFLTIVPLGLPSNGTSRYATAASSTVSPLPFVVNTYDHWIQPKVLPQPALPELVDLTLASSRNPELDRVLLRTYVNDTASSLSDQKETRLAWSEAVPRIALSHPFLADGMLAMGALHLSRLQRNSSAETYLRRATVKFDQCLPVFRNTIETLSVSNCNPLFVFASFIVVFLFAIASNDSGAHLASLDSSRRQGEFRVGAAILNRYLQAFQALRGPLFILSSYFDHLHGGPCSHIFSRPLWPKEPLSAALAHAGMGASADDARLLSLKTLWADETVEVQATLNRTLEDLRWSFALVACISRDPTGAVSGLSFRTEEEIAEDRDEAPAVLTDRSAVLVFPTRMIIPFIELVAAHHRPASILLAYYTVLLDRVGDLWWSKNTGKHIALAVALVLGRESRDWIEWPMAHLGLDEVWADEKENYGSNLRSLLQVDRGGNAHL</sequence>